<keyword evidence="3" id="KW-1185">Reference proteome</keyword>
<gene>
    <name evidence="2" type="ORF">EL26_09975</name>
</gene>
<keyword evidence="1" id="KW-1133">Transmembrane helix</keyword>
<dbReference type="EMBL" id="JMIR01000011">
    <property type="protein sequence ID" value="KEO83520.1"/>
    <property type="molecule type" value="Genomic_DNA"/>
</dbReference>
<accession>A0A074LSQ7</accession>
<keyword evidence="1" id="KW-0472">Membrane</keyword>
<organism evidence="2 3">
    <name type="scientific">Tumebacillus flagellatus</name>
    <dbReference type="NCBI Taxonomy" id="1157490"/>
    <lineage>
        <taxon>Bacteria</taxon>
        <taxon>Bacillati</taxon>
        <taxon>Bacillota</taxon>
        <taxon>Bacilli</taxon>
        <taxon>Bacillales</taxon>
        <taxon>Alicyclobacillaceae</taxon>
        <taxon>Tumebacillus</taxon>
    </lineage>
</organism>
<dbReference type="STRING" id="1157490.EL26_09975"/>
<dbReference type="AlphaFoldDB" id="A0A074LSQ7"/>
<protein>
    <submittedName>
        <fullName evidence="2">Uncharacterized protein</fullName>
    </submittedName>
</protein>
<reference evidence="2 3" key="1">
    <citation type="journal article" date="2013" name="Int. J. Syst. Evol. Microbiol.">
        <title>Tumebacillus flagellatus sp. nov., an alpha-amylase/pullulanase-producing bacterium isolated from cassava wastewater.</title>
        <authorList>
            <person name="Wang Q."/>
            <person name="Xie N."/>
            <person name="Qin Y."/>
            <person name="Shen N."/>
            <person name="Zhu J."/>
            <person name="Mi H."/>
            <person name="Huang R."/>
        </authorList>
    </citation>
    <scope>NUCLEOTIDE SEQUENCE [LARGE SCALE GENOMIC DNA]</scope>
    <source>
        <strain evidence="2 3">GST4</strain>
    </source>
</reference>
<evidence type="ECO:0000313" key="2">
    <source>
        <dbReference type="EMBL" id="KEO83520.1"/>
    </source>
</evidence>
<dbReference type="PROSITE" id="PS51257">
    <property type="entry name" value="PROKAR_LIPOPROTEIN"/>
    <property type="match status" value="1"/>
</dbReference>
<name>A0A074LSQ7_9BACL</name>
<dbReference type="OrthoDB" id="2380953at2"/>
<evidence type="ECO:0000256" key="1">
    <source>
        <dbReference type="SAM" id="Phobius"/>
    </source>
</evidence>
<evidence type="ECO:0000313" key="3">
    <source>
        <dbReference type="Proteomes" id="UP000027931"/>
    </source>
</evidence>
<dbReference type="Gene3D" id="2.60.120.380">
    <property type="match status" value="1"/>
</dbReference>
<comment type="caution">
    <text evidence="2">The sequence shown here is derived from an EMBL/GenBank/DDBJ whole genome shotgun (WGS) entry which is preliminary data.</text>
</comment>
<sequence length="242" mass="27250">MMRTMMEQHPISTRIVLYVVIVLIACLFIPSGAMAHKPIFTERASGGYEQAFPIPDATTSYAMYGALTSPRQVDVYKVTVTEETPFYARISVPKKPGAAAFTPAFVLFGPGLPKSNEPPNYPLTTPEGLGKAIFLYEGEQDEFFEPFTQTTLLQRQYVSRKLEPGTYYLAVYEPNQRLGKYVLATGTEEKFGFRDWLNFPATWLHVRMWYDAGQTWGVLALLAAAAAGLVYYLRTRKKSTRT</sequence>
<proteinExistence type="predicted"/>
<keyword evidence="1" id="KW-0812">Transmembrane</keyword>
<dbReference type="RefSeq" id="WP_038087295.1">
    <property type="nucleotide sequence ID" value="NZ_JMIR01000011.1"/>
</dbReference>
<dbReference type="eggNOG" id="ENOG5033HZF">
    <property type="taxonomic scope" value="Bacteria"/>
</dbReference>
<feature type="transmembrane region" description="Helical" evidence="1">
    <location>
        <begin position="215"/>
        <end position="233"/>
    </location>
</feature>
<dbReference type="Proteomes" id="UP000027931">
    <property type="component" value="Unassembled WGS sequence"/>
</dbReference>